<dbReference type="PANTHER" id="PTHR34351">
    <property type="entry name" value="SLR1927 PROTEIN-RELATED"/>
    <property type="match status" value="1"/>
</dbReference>
<proteinExistence type="predicted"/>
<evidence type="ECO:0000313" key="3">
    <source>
        <dbReference type="EMBL" id="MBP2329907.1"/>
    </source>
</evidence>
<evidence type="ECO:0000259" key="2">
    <source>
        <dbReference type="Pfam" id="PF01882"/>
    </source>
</evidence>
<evidence type="ECO:0000313" key="4">
    <source>
        <dbReference type="Proteomes" id="UP001519332"/>
    </source>
</evidence>
<accession>A0ABS4TZS6</accession>
<keyword evidence="1" id="KW-1133">Transmembrane helix</keyword>
<keyword evidence="4" id="KW-1185">Reference proteome</keyword>
<gene>
    <name evidence="3" type="ORF">JOF56_010292</name>
</gene>
<name>A0ABS4TZS6_9PSEU</name>
<feature type="transmembrane region" description="Helical" evidence="1">
    <location>
        <begin position="29"/>
        <end position="48"/>
    </location>
</feature>
<keyword evidence="1" id="KW-0812">Transmembrane</keyword>
<dbReference type="RefSeq" id="WP_209646599.1">
    <property type="nucleotide sequence ID" value="NZ_JAGINW010000001.1"/>
</dbReference>
<comment type="caution">
    <text evidence="3">The sequence shown here is derived from an EMBL/GenBank/DDBJ whole genome shotgun (WGS) entry which is preliminary data.</text>
</comment>
<organism evidence="3 4">
    <name type="scientific">Kibdelosporangium banguiense</name>
    <dbReference type="NCBI Taxonomy" id="1365924"/>
    <lineage>
        <taxon>Bacteria</taxon>
        <taxon>Bacillati</taxon>
        <taxon>Actinomycetota</taxon>
        <taxon>Actinomycetes</taxon>
        <taxon>Pseudonocardiales</taxon>
        <taxon>Pseudonocardiaceae</taxon>
        <taxon>Kibdelosporangium</taxon>
    </lineage>
</organism>
<sequence length="381" mass="40848">MPTKSGVAVAVAAVVLLALGWLADYPELIALGFAGLAALLMAAAWMTLRPDLSAVREVRPQRVSEGEKAMGVITLTNESKRRSPPILATEQMANRQVQVPIPSLAGHGEHTTTYYLPTNRRGIFQVGPMSIGHTDPLRLMRVGQVFSAFSTLYVHPRLLNVEPVPTGQTRDMDGPTSSYAPQGGVAFHSLREYVPGDDWRLIHWKSTARIGQMMVRHNVVPNQPRLMVVLDTNSLGYSEESFEAAVSAAASLSIAAIRGGFPLELRTTGGAVAASDRAYDGAVPALDLLAAAQATRDDPGLAALPGMVSIDDSVALGVVTGTPDPRILSVLPTVRRHFLMLSLIQFSSQYNAPPTPLNGVVSLTVRSAEEFADAWNKLVRT</sequence>
<evidence type="ECO:0000256" key="1">
    <source>
        <dbReference type="SAM" id="Phobius"/>
    </source>
</evidence>
<reference evidence="3 4" key="1">
    <citation type="submission" date="2021-03" db="EMBL/GenBank/DDBJ databases">
        <title>Sequencing the genomes of 1000 actinobacteria strains.</title>
        <authorList>
            <person name="Klenk H.-P."/>
        </authorList>
    </citation>
    <scope>NUCLEOTIDE SEQUENCE [LARGE SCALE GENOMIC DNA]</scope>
    <source>
        <strain evidence="3 4">DSM 46670</strain>
    </source>
</reference>
<dbReference type="Proteomes" id="UP001519332">
    <property type="component" value="Unassembled WGS sequence"/>
</dbReference>
<dbReference type="PANTHER" id="PTHR34351:SF1">
    <property type="entry name" value="SLR1927 PROTEIN"/>
    <property type="match status" value="1"/>
</dbReference>
<dbReference type="Pfam" id="PF01882">
    <property type="entry name" value="DUF58"/>
    <property type="match status" value="1"/>
</dbReference>
<feature type="transmembrane region" description="Helical" evidence="1">
    <location>
        <begin position="7"/>
        <end position="23"/>
    </location>
</feature>
<protein>
    <submittedName>
        <fullName evidence="3">Uncharacterized protein (DUF58 family)</fullName>
    </submittedName>
</protein>
<keyword evidence="1" id="KW-0472">Membrane</keyword>
<feature type="domain" description="DUF58" evidence="2">
    <location>
        <begin position="190"/>
        <end position="260"/>
    </location>
</feature>
<dbReference type="EMBL" id="JAGINW010000001">
    <property type="protein sequence ID" value="MBP2329907.1"/>
    <property type="molecule type" value="Genomic_DNA"/>
</dbReference>
<dbReference type="InterPro" id="IPR002881">
    <property type="entry name" value="DUF58"/>
</dbReference>